<dbReference type="EMBL" id="JABAHY010000001">
    <property type="protein sequence ID" value="NLS08659.1"/>
    <property type="molecule type" value="Genomic_DNA"/>
</dbReference>
<organism evidence="1 2">
    <name type="scientific">Nesterenkonia sedimenti</name>
    <dbReference type="NCBI Taxonomy" id="1463632"/>
    <lineage>
        <taxon>Bacteria</taxon>
        <taxon>Bacillati</taxon>
        <taxon>Actinomycetota</taxon>
        <taxon>Actinomycetes</taxon>
        <taxon>Micrococcales</taxon>
        <taxon>Micrococcaceae</taxon>
        <taxon>Nesterenkonia</taxon>
    </lineage>
</organism>
<gene>
    <name evidence="1" type="ORF">HGQ17_01295</name>
</gene>
<dbReference type="RefSeq" id="WP_168886151.1">
    <property type="nucleotide sequence ID" value="NZ_JABAHY010000001.1"/>
</dbReference>
<evidence type="ECO:0000313" key="2">
    <source>
        <dbReference type="Proteomes" id="UP000523139"/>
    </source>
</evidence>
<name>A0A7X8THG5_9MICC</name>
<protein>
    <submittedName>
        <fullName evidence="1">HNH endonuclease</fullName>
    </submittedName>
</protein>
<dbReference type="InterPro" id="IPR003615">
    <property type="entry name" value="HNH_nuc"/>
</dbReference>
<dbReference type="GO" id="GO:0004519">
    <property type="term" value="F:endonuclease activity"/>
    <property type="evidence" value="ECO:0007669"/>
    <property type="project" value="UniProtKB-KW"/>
</dbReference>
<keyword evidence="1" id="KW-0540">Nuclease</keyword>
<accession>A0A7X8THG5</accession>
<keyword evidence="1" id="KW-0255">Endonuclease</keyword>
<proteinExistence type="predicted"/>
<sequence>MEFNIAAHTYQGYQVPKLLREHIVLRDGQCTVPGCTRPAERGDINHHAPWPIGDTTAANLRALCRTHHNIKTTGLPLTTTEAPQQSLPELALWPLPQESYTDVERAA</sequence>
<reference evidence="1 2" key="1">
    <citation type="submission" date="2020-04" db="EMBL/GenBank/DDBJ databases">
        <title>Nesterenkonia sp. nov., isolated from marine sediment.</title>
        <authorList>
            <person name="Zhang G."/>
        </authorList>
    </citation>
    <scope>NUCLEOTIDE SEQUENCE [LARGE SCALE GENOMIC DNA]</scope>
    <source>
        <strain evidence="1 2">MY13</strain>
    </source>
</reference>
<keyword evidence="1" id="KW-0378">Hydrolase</keyword>
<dbReference type="CDD" id="cd00085">
    <property type="entry name" value="HNHc"/>
    <property type="match status" value="1"/>
</dbReference>
<dbReference type="AlphaFoldDB" id="A0A7X8THG5"/>
<comment type="caution">
    <text evidence="1">The sequence shown here is derived from an EMBL/GenBank/DDBJ whole genome shotgun (WGS) entry which is preliminary data.</text>
</comment>
<dbReference type="Proteomes" id="UP000523139">
    <property type="component" value="Unassembled WGS sequence"/>
</dbReference>
<evidence type="ECO:0000313" key="1">
    <source>
        <dbReference type="EMBL" id="NLS08659.1"/>
    </source>
</evidence>
<keyword evidence="2" id="KW-1185">Reference proteome</keyword>